<evidence type="ECO:0000313" key="3">
    <source>
        <dbReference type="Proteomes" id="UP001438953"/>
    </source>
</evidence>
<feature type="transmembrane region" description="Helical" evidence="1">
    <location>
        <begin position="76"/>
        <end position="94"/>
    </location>
</feature>
<evidence type="ECO:0000313" key="2">
    <source>
        <dbReference type="EMBL" id="MER5170146.1"/>
    </source>
</evidence>
<keyword evidence="3" id="KW-1185">Reference proteome</keyword>
<name>A0ABV1SCB9_9RHOB</name>
<reference evidence="2 3" key="2">
    <citation type="submission" date="2024-06" db="EMBL/GenBank/DDBJ databases">
        <title>Thioclava kandeliae sp. nov. from a rhizosphere soil sample of Kandelia candel in a mangrove.</title>
        <authorList>
            <person name="Mu T."/>
        </authorList>
    </citation>
    <scope>NUCLEOTIDE SEQUENCE [LARGE SCALE GENOMIC DNA]</scope>
    <source>
        <strain evidence="2 3">CPCC 100088</strain>
    </source>
</reference>
<keyword evidence="1" id="KW-0812">Transmembrane</keyword>
<dbReference type="Proteomes" id="UP001438953">
    <property type="component" value="Unassembled WGS sequence"/>
</dbReference>
<keyword evidence="1" id="KW-0472">Membrane</keyword>
<gene>
    <name evidence="2" type="ORF">VSX56_00035</name>
</gene>
<organism evidence="2 3">
    <name type="scientific">Thioclava kandeliae</name>
    <dbReference type="NCBI Taxonomy" id="3070818"/>
    <lineage>
        <taxon>Bacteria</taxon>
        <taxon>Pseudomonadati</taxon>
        <taxon>Pseudomonadota</taxon>
        <taxon>Alphaproteobacteria</taxon>
        <taxon>Rhodobacterales</taxon>
        <taxon>Paracoccaceae</taxon>
        <taxon>Thioclava</taxon>
    </lineage>
</organism>
<feature type="transmembrane region" description="Helical" evidence="1">
    <location>
        <begin position="150"/>
        <end position="170"/>
    </location>
</feature>
<dbReference type="EMBL" id="JAYWLC010000001">
    <property type="protein sequence ID" value="MER5170146.1"/>
    <property type="molecule type" value="Genomic_DNA"/>
</dbReference>
<evidence type="ECO:0000256" key="1">
    <source>
        <dbReference type="SAM" id="Phobius"/>
    </source>
</evidence>
<feature type="transmembrane region" description="Helical" evidence="1">
    <location>
        <begin position="20"/>
        <end position="39"/>
    </location>
</feature>
<reference evidence="2 3" key="1">
    <citation type="submission" date="2024-01" db="EMBL/GenBank/DDBJ databases">
        <authorList>
            <person name="Deng Y."/>
            <person name="Su J."/>
        </authorList>
    </citation>
    <scope>NUCLEOTIDE SEQUENCE [LARGE SCALE GENOMIC DNA]</scope>
    <source>
        <strain evidence="2 3">CPCC 100088</strain>
    </source>
</reference>
<dbReference type="RefSeq" id="WP_339112558.1">
    <property type="nucleotide sequence ID" value="NZ_JAYWLC010000001.1"/>
</dbReference>
<sequence length="176" mass="19831">MDLSQTLFSLIDMRSFSSIWYWVILAVAWSTASHFIMGVPYDLVTQYRRDTSLAPDLVALGGVNARRLLRFGRARTALTALWWCLTSFLVFSGFYYGAELAQACLFLVVPLSVVMIMAMRNAATLAALATRAEAGQIADLLHRIRFRVQLLGMASIFLTAIWGMLINLLHHSIRLW</sequence>
<accession>A0ABV1SCB9</accession>
<proteinExistence type="predicted"/>
<protein>
    <submittedName>
        <fullName evidence="2">Component of SufBCD complex</fullName>
    </submittedName>
</protein>
<keyword evidence="1" id="KW-1133">Transmembrane helix</keyword>
<feature type="transmembrane region" description="Helical" evidence="1">
    <location>
        <begin position="100"/>
        <end position="119"/>
    </location>
</feature>
<comment type="caution">
    <text evidence="2">The sequence shown here is derived from an EMBL/GenBank/DDBJ whole genome shotgun (WGS) entry which is preliminary data.</text>
</comment>